<evidence type="ECO:0000313" key="3">
    <source>
        <dbReference type="Proteomes" id="UP000002043"/>
    </source>
</evidence>
<evidence type="ECO:0000313" key="2">
    <source>
        <dbReference type="EMBL" id="ADC88678.1"/>
    </source>
</evidence>
<proteinExistence type="predicted"/>
<accession>D3SNE1</accession>
<feature type="transmembrane region" description="Helical" evidence="1">
    <location>
        <begin position="20"/>
        <end position="43"/>
    </location>
</feature>
<dbReference type="EMBL" id="CP001931">
    <property type="protein sequence ID" value="ADC88678.1"/>
    <property type="molecule type" value="Genomic_DNA"/>
</dbReference>
<name>D3SNE1_THEAH</name>
<keyword evidence="1" id="KW-1133">Transmembrane helix</keyword>
<dbReference type="HOGENOM" id="CLU_1659886_0_0_0"/>
<protein>
    <recommendedName>
        <fullName evidence="4">Type 4 fimbrial biogenesis protein PilX N-terminal domain-containing protein</fullName>
    </recommendedName>
</protein>
<dbReference type="AlphaFoldDB" id="D3SNE1"/>
<dbReference type="STRING" id="638303.Thal_0040"/>
<keyword evidence="1" id="KW-0812">Transmembrane</keyword>
<evidence type="ECO:0000256" key="1">
    <source>
        <dbReference type="SAM" id="Phobius"/>
    </source>
</evidence>
<gene>
    <name evidence="2" type="ordered locus">Thal_0040</name>
</gene>
<keyword evidence="3" id="KW-1185">Reference proteome</keyword>
<reference evidence="3" key="1">
    <citation type="journal article" date="2010" name="Stand. Genomic Sci.">
        <title>Complete genome sequence of Thermocrinis albus type strain (HI 11/12T).</title>
        <authorList>
            <person name="Wirth R."/>
            <person name="Sikorski J."/>
            <person name="Brambilla E."/>
            <person name="Misra M."/>
            <person name="Lapidus A."/>
            <person name="Copeland A."/>
            <person name="Nolan M."/>
            <person name="Lucas S."/>
            <person name="Chen F."/>
            <person name="Tice H."/>
            <person name="Cheng J.F."/>
            <person name="Han C."/>
            <person name="Detter J.C."/>
            <person name="Tapia R."/>
            <person name="Bruce D."/>
            <person name="Goodwin L."/>
            <person name="Pitluck S."/>
            <person name="Pati A."/>
            <person name="Anderson I."/>
            <person name="Ivanova N."/>
            <person name="Mavromatis K."/>
            <person name="Mikhailova N."/>
            <person name="Chen A."/>
            <person name="Palaniappan K."/>
            <person name="Bilek Y."/>
            <person name="Hader T."/>
            <person name="Land M."/>
            <person name="Hauser L."/>
            <person name="Chang Y.J."/>
            <person name="Jeffries C.D."/>
            <person name="Tindall B.J."/>
            <person name="Rohde M."/>
            <person name="Goker M."/>
            <person name="Bristow J."/>
            <person name="Eisen J.A."/>
            <person name="Markowitz V."/>
            <person name="Hugenholtz P."/>
            <person name="Kyrpides N.C."/>
            <person name="Klenk H.P."/>
        </authorList>
    </citation>
    <scope>NUCLEOTIDE SEQUENCE [LARGE SCALE GENOMIC DNA]</scope>
    <source>
        <strain evidence="3">DSM 14484 / JCM 11386 / HI 11/12</strain>
    </source>
</reference>
<sequence length="159" mass="17062">MGNCRDERRAAQLKMRQRGVALAGALLIALVVALGLVLLFNILTRFFRAGESVRTYTTIQAAAEGGVQFALSVMPQLVEEFIPNRCTTLNLPCRVEGRSSCSNTVQVCYEGYSYVGGTEVSGAMYEPLGGTAAKGLLIRIISTATADGQSARVEALVRR</sequence>
<organism evidence="2 3">
    <name type="scientific">Thermocrinis albus (strain DSM 14484 / JCM 11386 / HI 11/12)</name>
    <dbReference type="NCBI Taxonomy" id="638303"/>
    <lineage>
        <taxon>Bacteria</taxon>
        <taxon>Pseudomonadati</taxon>
        <taxon>Aquificota</taxon>
        <taxon>Aquificia</taxon>
        <taxon>Aquificales</taxon>
        <taxon>Aquificaceae</taxon>
        <taxon>Thermocrinis</taxon>
    </lineage>
</organism>
<dbReference type="Proteomes" id="UP000002043">
    <property type="component" value="Chromosome"/>
</dbReference>
<evidence type="ECO:0008006" key="4">
    <source>
        <dbReference type="Google" id="ProtNLM"/>
    </source>
</evidence>
<keyword evidence="1" id="KW-0472">Membrane</keyword>
<dbReference type="KEGG" id="tal:Thal_0040"/>